<feature type="signal peptide" evidence="1">
    <location>
        <begin position="1"/>
        <end position="32"/>
    </location>
</feature>
<evidence type="ECO:0000313" key="2">
    <source>
        <dbReference type="EMBL" id="BDI04295.1"/>
    </source>
</evidence>
<reference evidence="2" key="1">
    <citation type="submission" date="2022-04" db="EMBL/GenBank/DDBJ databases">
        <title>Whole genome sequence of Sphaerotilus sp. FB-5.</title>
        <authorList>
            <person name="Takeda M."/>
            <person name="Narihara S."/>
            <person name="Akimoto M."/>
            <person name="Akimoto R."/>
            <person name="Nishiyashiki S."/>
            <person name="Murakami T."/>
        </authorList>
    </citation>
    <scope>NUCLEOTIDE SEQUENCE</scope>
    <source>
        <strain evidence="2">FB-5</strain>
    </source>
</reference>
<evidence type="ECO:0000313" key="3">
    <source>
        <dbReference type="Proteomes" id="UP001057498"/>
    </source>
</evidence>
<keyword evidence="3" id="KW-1185">Reference proteome</keyword>
<evidence type="ECO:0000256" key="1">
    <source>
        <dbReference type="SAM" id="SignalP"/>
    </source>
</evidence>
<sequence length="303" mass="32880">MQLLSPSRMRRQTFAAALAVCSVAGVPARALAQTPSAAAEAADPGYSYLIGLARMDHTYREFPRSLPVQSKVRTSSPMLATGALYAVHPGLLFSLSSEVTYFPDTARETWTATGASFNGLTLTDRVLQTNQASFSHSDTRLHGLYRVNDQGFVVGGPSVRTQSFRRHSFEVGADNAVSLPRSTTVEETSTEVMFSLGLGVESGGVKGRSSHYSARALVSVPMIRKVENTNHPGVTFDGTRGYDLSLEGRYSLAVHPGMHVGLWGRWSEVRRSAQSQTSGTTTLELPRHEQSALGYGIELLWKL</sequence>
<protein>
    <submittedName>
        <fullName evidence="2">Uncharacterized protein</fullName>
    </submittedName>
</protein>
<dbReference type="Proteomes" id="UP001057498">
    <property type="component" value="Chromosome"/>
</dbReference>
<feature type="chain" id="PRO_5047199328" evidence="1">
    <location>
        <begin position="33"/>
        <end position="303"/>
    </location>
</feature>
<keyword evidence="1" id="KW-0732">Signal</keyword>
<proteinExistence type="predicted"/>
<accession>A0ABN6PH19</accession>
<name>A0ABN6PH19_9BURK</name>
<gene>
    <name evidence="2" type="ORF">CATMQ487_12650</name>
</gene>
<organism evidence="2 3">
    <name type="scientific">Sphaerotilus microaerophilus</name>
    <dbReference type="NCBI Taxonomy" id="2914710"/>
    <lineage>
        <taxon>Bacteria</taxon>
        <taxon>Pseudomonadati</taxon>
        <taxon>Pseudomonadota</taxon>
        <taxon>Betaproteobacteria</taxon>
        <taxon>Burkholderiales</taxon>
        <taxon>Sphaerotilaceae</taxon>
        <taxon>Sphaerotilus</taxon>
    </lineage>
</organism>
<dbReference type="EMBL" id="AP025730">
    <property type="protein sequence ID" value="BDI04295.1"/>
    <property type="molecule type" value="Genomic_DNA"/>
</dbReference>
<dbReference type="RefSeq" id="WP_251972430.1">
    <property type="nucleotide sequence ID" value="NZ_AP025730.1"/>
</dbReference>